<keyword evidence="7" id="KW-1185">Reference proteome</keyword>
<evidence type="ECO:0000256" key="5">
    <source>
        <dbReference type="SAM" id="MobiDB-lite"/>
    </source>
</evidence>
<feature type="region of interest" description="Disordered" evidence="5">
    <location>
        <begin position="461"/>
        <end position="481"/>
    </location>
</feature>
<feature type="region of interest" description="Disordered" evidence="5">
    <location>
        <begin position="601"/>
        <end position="620"/>
    </location>
</feature>
<feature type="compositionally biased region" description="Polar residues" evidence="5">
    <location>
        <begin position="638"/>
        <end position="656"/>
    </location>
</feature>
<accession>A0AAD7P0U2</accession>
<evidence type="ECO:0000256" key="3">
    <source>
        <dbReference type="ARBA" id="ARBA00022614"/>
    </source>
</evidence>
<feature type="region of interest" description="Disordered" evidence="5">
    <location>
        <begin position="245"/>
        <end position="294"/>
    </location>
</feature>
<feature type="compositionally biased region" description="Low complexity" evidence="5">
    <location>
        <begin position="513"/>
        <end position="526"/>
    </location>
</feature>
<reference evidence="6" key="1">
    <citation type="submission" date="2023-03" db="EMBL/GenBank/DDBJ databases">
        <title>Massive genome expansion in bonnet fungi (Mycena s.s.) driven by repeated elements and novel gene families across ecological guilds.</title>
        <authorList>
            <consortium name="Lawrence Berkeley National Laboratory"/>
            <person name="Harder C.B."/>
            <person name="Miyauchi S."/>
            <person name="Viragh M."/>
            <person name="Kuo A."/>
            <person name="Thoen E."/>
            <person name="Andreopoulos B."/>
            <person name="Lu D."/>
            <person name="Skrede I."/>
            <person name="Drula E."/>
            <person name="Henrissat B."/>
            <person name="Morin E."/>
            <person name="Kohler A."/>
            <person name="Barry K."/>
            <person name="LaButti K."/>
            <person name="Morin E."/>
            <person name="Salamov A."/>
            <person name="Lipzen A."/>
            <person name="Mereny Z."/>
            <person name="Hegedus B."/>
            <person name="Baldrian P."/>
            <person name="Stursova M."/>
            <person name="Weitz H."/>
            <person name="Taylor A."/>
            <person name="Grigoriev I.V."/>
            <person name="Nagy L.G."/>
            <person name="Martin F."/>
            <person name="Kauserud H."/>
        </authorList>
    </citation>
    <scope>NUCLEOTIDE SEQUENCE</scope>
    <source>
        <strain evidence="6">CBHHK182m</strain>
    </source>
</reference>
<feature type="region of interest" description="Disordered" evidence="5">
    <location>
        <begin position="493"/>
        <end position="586"/>
    </location>
</feature>
<organism evidence="6 7">
    <name type="scientific">Mycena metata</name>
    <dbReference type="NCBI Taxonomy" id="1033252"/>
    <lineage>
        <taxon>Eukaryota</taxon>
        <taxon>Fungi</taxon>
        <taxon>Dikarya</taxon>
        <taxon>Basidiomycota</taxon>
        <taxon>Agaricomycotina</taxon>
        <taxon>Agaricomycetes</taxon>
        <taxon>Agaricomycetidae</taxon>
        <taxon>Agaricales</taxon>
        <taxon>Marasmiineae</taxon>
        <taxon>Mycenaceae</taxon>
        <taxon>Mycena</taxon>
    </lineage>
</organism>
<keyword evidence="2" id="KW-0963">Cytoplasm</keyword>
<evidence type="ECO:0000256" key="2">
    <source>
        <dbReference type="ARBA" id="ARBA00022490"/>
    </source>
</evidence>
<dbReference type="Proteomes" id="UP001215598">
    <property type="component" value="Unassembled WGS sequence"/>
</dbReference>
<feature type="compositionally biased region" description="Low complexity" evidence="5">
    <location>
        <begin position="493"/>
        <end position="505"/>
    </location>
</feature>
<dbReference type="InterPro" id="IPR003591">
    <property type="entry name" value="Leu-rich_rpt_typical-subtyp"/>
</dbReference>
<evidence type="ECO:0000256" key="4">
    <source>
        <dbReference type="ARBA" id="ARBA00022737"/>
    </source>
</evidence>
<keyword evidence="4" id="KW-0677">Repeat</keyword>
<feature type="compositionally biased region" description="Polar residues" evidence="5">
    <location>
        <begin position="608"/>
        <end position="620"/>
    </location>
</feature>
<evidence type="ECO:0000313" key="7">
    <source>
        <dbReference type="Proteomes" id="UP001215598"/>
    </source>
</evidence>
<dbReference type="PANTHER" id="PTHR15454">
    <property type="entry name" value="NISCHARIN RELATED"/>
    <property type="match status" value="1"/>
</dbReference>
<gene>
    <name evidence="6" type="ORF">B0H16DRAFT_1495184</name>
</gene>
<dbReference type="PROSITE" id="PS51450">
    <property type="entry name" value="LRR"/>
    <property type="match status" value="3"/>
</dbReference>
<protein>
    <submittedName>
        <fullName evidence="6">Leucine-rich protein</fullName>
    </submittedName>
</protein>
<dbReference type="Gene3D" id="3.80.10.10">
    <property type="entry name" value="Ribonuclease Inhibitor"/>
    <property type="match status" value="2"/>
</dbReference>
<name>A0AAD7P0U2_9AGAR</name>
<dbReference type="PANTHER" id="PTHR15454:SF69">
    <property type="entry name" value="SERINE_THREONINE-PROTEIN KINASE 11-INTERACTING PROTEIN"/>
    <property type="match status" value="1"/>
</dbReference>
<keyword evidence="3" id="KW-0433">Leucine-rich repeat</keyword>
<dbReference type="EMBL" id="JARKIB010000003">
    <property type="protein sequence ID" value="KAJ7783057.1"/>
    <property type="molecule type" value="Genomic_DNA"/>
</dbReference>
<sequence length="729" mass="79000">MADAEGGDAYIRRLAAFVRAHEKNLAAAGIPLRRRRPQKVEPAAVYNPFSWFSDQNAPQAAPLVLAVDTHHLFYTLMRLEAQGLDVGTLDVRVDSPSRPMSYINLFPDGSADKAETLSLASFRSTLSAVSGLSLGAGWWGRPEPPSLDAELKYLFSSFTKLPALSITAPTRKLIAELAAEPPNENALPLDAFRNLQSLECTDIDPRALLGWDRLAEGLRSLKIKKSGLEDVSDIFQGAVLDDQARRAGSASRQRRRRIPNGSTRPPSAYATRLPDSVPEEDDHGSGSSSPPPPTELSSAKWAFLKHLSLSDNSLTFFPSVPYLTSLTHLDLSSNLLVSVPPNLSALYNLVSLNLCDNMIDSVLGIYHHLGQVLYVNLSHNRLESLCGLERLLALERVDLRNNLVDESAEVGRLAMLPNIAEIWIDGNPFVEIEENYRITCFDYFWKEGKTVSLDGSQPGFYEKRNLTVPPPQQMSSSRPVSAAYSPPVVAVGHAHAHGASSPPVADGAPSPTPSHNPTTSVASVGAVGVGGKSRRKNKRIVELDGADSDDARSRSPSHARTRSDDSSRAKPLRSKGKKPDDHVPILGKGWGPFALAEEASEGPAPLKISTNNAGTGTIPRQSRHNRYQSELLHVSPPAESTSTAAPVVSPTGTPATATFRRHRNSATFSAKASGRRTRVTASVYEPVTSTSDGDEEEVAEDSVDAYRRRIEALKKDMGDGWLKVFTQSA</sequence>
<dbReference type="InterPro" id="IPR032675">
    <property type="entry name" value="LRR_dom_sf"/>
</dbReference>
<evidence type="ECO:0000256" key="1">
    <source>
        <dbReference type="ARBA" id="ARBA00004496"/>
    </source>
</evidence>
<dbReference type="AlphaFoldDB" id="A0AAD7P0U2"/>
<evidence type="ECO:0000313" key="6">
    <source>
        <dbReference type="EMBL" id="KAJ7783057.1"/>
    </source>
</evidence>
<dbReference type="SUPFAM" id="SSF52075">
    <property type="entry name" value="Outer arm dynein light chain 1"/>
    <property type="match status" value="1"/>
</dbReference>
<dbReference type="GO" id="GO:0005737">
    <property type="term" value="C:cytoplasm"/>
    <property type="evidence" value="ECO:0007669"/>
    <property type="project" value="UniProtKB-SubCell"/>
</dbReference>
<proteinExistence type="predicted"/>
<dbReference type="InterPro" id="IPR001611">
    <property type="entry name" value="Leu-rich_rpt"/>
</dbReference>
<dbReference type="SMART" id="SM00369">
    <property type="entry name" value="LRR_TYP"/>
    <property type="match status" value="2"/>
</dbReference>
<feature type="region of interest" description="Disordered" evidence="5">
    <location>
        <begin position="635"/>
        <end position="701"/>
    </location>
</feature>
<comment type="caution">
    <text evidence="6">The sequence shown here is derived from an EMBL/GenBank/DDBJ whole genome shotgun (WGS) entry which is preliminary data.</text>
</comment>
<feature type="compositionally biased region" description="Acidic residues" evidence="5">
    <location>
        <begin position="692"/>
        <end position="701"/>
    </location>
</feature>
<comment type="subcellular location">
    <subcellularLocation>
        <location evidence="1">Cytoplasm</location>
    </subcellularLocation>
</comment>